<evidence type="ECO:0000313" key="2">
    <source>
        <dbReference type="EMBL" id="KAJ1175559.1"/>
    </source>
</evidence>
<reference evidence="2" key="1">
    <citation type="journal article" date="2022" name="bioRxiv">
        <title>Sequencing and chromosome-scale assembly of the giantPleurodeles waltlgenome.</title>
        <authorList>
            <person name="Brown T."/>
            <person name="Elewa A."/>
            <person name="Iarovenko S."/>
            <person name="Subramanian E."/>
            <person name="Araus A.J."/>
            <person name="Petzold A."/>
            <person name="Susuki M."/>
            <person name="Suzuki K.-i.T."/>
            <person name="Hayashi T."/>
            <person name="Toyoda A."/>
            <person name="Oliveira C."/>
            <person name="Osipova E."/>
            <person name="Leigh N.D."/>
            <person name="Simon A."/>
            <person name="Yun M.H."/>
        </authorList>
    </citation>
    <scope>NUCLEOTIDE SEQUENCE</scope>
    <source>
        <strain evidence="2">20211129_DDA</strain>
        <tissue evidence="2">Liver</tissue>
    </source>
</reference>
<keyword evidence="3" id="KW-1185">Reference proteome</keyword>
<feature type="region of interest" description="Disordered" evidence="1">
    <location>
        <begin position="1"/>
        <end position="90"/>
    </location>
</feature>
<comment type="caution">
    <text evidence="2">The sequence shown here is derived from an EMBL/GenBank/DDBJ whole genome shotgun (WGS) entry which is preliminary data.</text>
</comment>
<dbReference type="EMBL" id="JANPWB010000006">
    <property type="protein sequence ID" value="KAJ1175559.1"/>
    <property type="molecule type" value="Genomic_DNA"/>
</dbReference>
<dbReference type="AlphaFoldDB" id="A0AAV7TGW5"/>
<evidence type="ECO:0000313" key="3">
    <source>
        <dbReference type="Proteomes" id="UP001066276"/>
    </source>
</evidence>
<feature type="compositionally biased region" description="Basic and acidic residues" evidence="1">
    <location>
        <begin position="51"/>
        <end position="67"/>
    </location>
</feature>
<accession>A0AAV7TGW5</accession>
<feature type="compositionally biased region" description="Basic residues" evidence="1">
    <location>
        <begin position="26"/>
        <end position="35"/>
    </location>
</feature>
<dbReference type="Proteomes" id="UP001066276">
    <property type="component" value="Chromosome 3_2"/>
</dbReference>
<name>A0AAV7TGW5_PLEWA</name>
<organism evidence="2 3">
    <name type="scientific">Pleurodeles waltl</name>
    <name type="common">Iberian ribbed newt</name>
    <dbReference type="NCBI Taxonomy" id="8319"/>
    <lineage>
        <taxon>Eukaryota</taxon>
        <taxon>Metazoa</taxon>
        <taxon>Chordata</taxon>
        <taxon>Craniata</taxon>
        <taxon>Vertebrata</taxon>
        <taxon>Euteleostomi</taxon>
        <taxon>Amphibia</taxon>
        <taxon>Batrachia</taxon>
        <taxon>Caudata</taxon>
        <taxon>Salamandroidea</taxon>
        <taxon>Salamandridae</taxon>
        <taxon>Pleurodelinae</taxon>
        <taxon>Pleurodeles</taxon>
    </lineage>
</organism>
<protein>
    <submittedName>
        <fullName evidence="2">Uncharacterized protein</fullName>
    </submittedName>
</protein>
<proteinExistence type="predicted"/>
<gene>
    <name evidence="2" type="ORF">NDU88_000846</name>
</gene>
<sequence length="90" mass="10287">MMRTKAGGRRKETGEKTSAGQWTEKVKKRRTKGAKIRQEQFRHQPVGDQHGGLREPHQCGRTPERARRPYTPTTATIREERGSSRCVGKT</sequence>
<evidence type="ECO:0000256" key="1">
    <source>
        <dbReference type="SAM" id="MobiDB-lite"/>
    </source>
</evidence>